<name>A0A553P7F3_TIGCA</name>
<proteinExistence type="inferred from homology"/>
<comment type="similarity">
    <text evidence="1">Belongs to the peptidase C2 family.</text>
</comment>
<keyword evidence="8 11" id="KW-0788">Thiol protease</keyword>
<keyword evidence="3 11" id="KW-0645">Protease</keyword>
<dbReference type="STRING" id="6832.A0A553P7F3"/>
<dbReference type="Gene3D" id="3.90.70.10">
    <property type="entry name" value="Cysteine proteinases"/>
    <property type="match status" value="1"/>
</dbReference>
<dbReference type="PROSITE" id="PS50203">
    <property type="entry name" value="CALPAIN_CAT"/>
    <property type="match status" value="1"/>
</dbReference>
<dbReference type="InterPro" id="IPR001300">
    <property type="entry name" value="Peptidase_C2_calpain_cat"/>
</dbReference>
<dbReference type="Gene3D" id="4.10.1060.10">
    <property type="entry name" value="Zinc finger, RanBP2-type"/>
    <property type="match status" value="1"/>
</dbReference>
<feature type="active site" evidence="10 11">
    <location>
        <position position="552"/>
    </location>
</feature>
<dbReference type="FunFam" id="3.90.70.10:FF:000010">
    <property type="entry name" value="Calpain 15"/>
    <property type="match status" value="1"/>
</dbReference>
<evidence type="ECO:0000256" key="10">
    <source>
        <dbReference type="PIRSR" id="PIRSR622684-1"/>
    </source>
</evidence>
<keyword evidence="9" id="KW-0862">Zinc</keyword>
<dbReference type="GO" id="GO:0004198">
    <property type="term" value="F:calcium-dependent cysteine-type endopeptidase activity"/>
    <property type="evidence" value="ECO:0007669"/>
    <property type="project" value="InterPro"/>
</dbReference>
<dbReference type="AlphaFoldDB" id="A0A553P7F3"/>
<feature type="domain" description="RanBP2-type" evidence="14">
    <location>
        <begin position="326"/>
        <end position="356"/>
    </location>
</feature>
<keyword evidence="4" id="KW-0479">Metal-binding</keyword>
<evidence type="ECO:0000259" key="15">
    <source>
        <dbReference type="PROSITE" id="PS50203"/>
    </source>
</evidence>
<keyword evidence="5" id="KW-0677">Repeat</keyword>
<dbReference type="GO" id="GO:0008270">
    <property type="term" value="F:zinc ion binding"/>
    <property type="evidence" value="ECO:0007669"/>
    <property type="project" value="UniProtKB-KW"/>
</dbReference>
<evidence type="ECO:0000256" key="8">
    <source>
        <dbReference type="ARBA" id="ARBA00022807"/>
    </source>
</evidence>
<keyword evidence="7 11" id="KW-0378">Hydrolase</keyword>
<evidence type="ECO:0000256" key="11">
    <source>
        <dbReference type="PROSITE-ProRule" id="PRU00239"/>
    </source>
</evidence>
<dbReference type="InterPro" id="IPR001876">
    <property type="entry name" value="Znf_RanBP2"/>
</dbReference>
<keyword evidence="6 12" id="KW-0863">Zinc-finger</keyword>
<evidence type="ECO:0000313" key="17">
    <source>
        <dbReference type="Proteomes" id="UP000318571"/>
    </source>
</evidence>
<feature type="compositionally biased region" description="Polar residues" evidence="13">
    <location>
        <begin position="58"/>
        <end position="81"/>
    </location>
</feature>
<dbReference type="Proteomes" id="UP000318571">
    <property type="component" value="Chromosome 3"/>
</dbReference>
<dbReference type="PROSITE" id="PS00139">
    <property type="entry name" value="THIOL_PROTEASE_CYS"/>
    <property type="match status" value="1"/>
</dbReference>
<dbReference type="OMA" id="HENWAGI"/>
<evidence type="ECO:0000256" key="3">
    <source>
        <dbReference type="ARBA" id="ARBA00022670"/>
    </source>
</evidence>
<evidence type="ECO:0000256" key="6">
    <source>
        <dbReference type="ARBA" id="ARBA00022771"/>
    </source>
</evidence>
<dbReference type="SUPFAM" id="SSF54001">
    <property type="entry name" value="Cysteine proteinases"/>
    <property type="match status" value="1"/>
</dbReference>
<dbReference type="PRINTS" id="PR00704">
    <property type="entry name" value="CALPAIN"/>
</dbReference>
<keyword evidence="2" id="KW-0597">Phosphoprotein</keyword>
<feature type="active site" evidence="10 11">
    <location>
        <position position="717"/>
    </location>
</feature>
<dbReference type="InterPro" id="IPR038765">
    <property type="entry name" value="Papain-like_cys_pep_sf"/>
</dbReference>
<dbReference type="SMART" id="SM00547">
    <property type="entry name" value="ZnF_RBZ"/>
    <property type="match status" value="4"/>
</dbReference>
<organism evidence="16 17">
    <name type="scientific">Tigriopus californicus</name>
    <name type="common">Marine copepod</name>
    <dbReference type="NCBI Taxonomy" id="6832"/>
    <lineage>
        <taxon>Eukaryota</taxon>
        <taxon>Metazoa</taxon>
        <taxon>Ecdysozoa</taxon>
        <taxon>Arthropoda</taxon>
        <taxon>Crustacea</taxon>
        <taxon>Multicrustacea</taxon>
        <taxon>Hexanauplia</taxon>
        <taxon>Copepoda</taxon>
        <taxon>Harpacticoida</taxon>
        <taxon>Harpacticidae</taxon>
        <taxon>Tigriopus</taxon>
    </lineage>
</organism>
<keyword evidence="17" id="KW-1185">Reference proteome</keyword>
<evidence type="ECO:0008006" key="18">
    <source>
        <dbReference type="Google" id="ProtNLM"/>
    </source>
</evidence>
<feature type="region of interest" description="Disordered" evidence="13">
    <location>
        <begin position="398"/>
        <end position="434"/>
    </location>
</feature>
<feature type="region of interest" description="Disordered" evidence="13">
    <location>
        <begin position="1"/>
        <end position="116"/>
    </location>
</feature>
<dbReference type="InterPro" id="IPR000169">
    <property type="entry name" value="Pept_cys_AS"/>
</dbReference>
<dbReference type="GO" id="GO:0005737">
    <property type="term" value="C:cytoplasm"/>
    <property type="evidence" value="ECO:0007669"/>
    <property type="project" value="TreeGrafter"/>
</dbReference>
<evidence type="ECO:0000256" key="7">
    <source>
        <dbReference type="ARBA" id="ARBA00022801"/>
    </source>
</evidence>
<dbReference type="SMART" id="SM00230">
    <property type="entry name" value="CysPc"/>
    <property type="match status" value="1"/>
</dbReference>
<gene>
    <name evidence="16" type="ORF">TCAL_05828</name>
</gene>
<feature type="domain" description="Calpain catalytic" evidence="15">
    <location>
        <begin position="491"/>
        <end position="793"/>
    </location>
</feature>
<dbReference type="GO" id="GO:0006508">
    <property type="term" value="P:proteolysis"/>
    <property type="evidence" value="ECO:0007669"/>
    <property type="project" value="UniProtKB-KW"/>
</dbReference>
<dbReference type="CDD" id="cd00044">
    <property type="entry name" value="CysPc"/>
    <property type="match status" value="1"/>
</dbReference>
<dbReference type="PROSITE" id="PS50199">
    <property type="entry name" value="ZF_RANBP2_2"/>
    <property type="match status" value="1"/>
</dbReference>
<evidence type="ECO:0000256" key="12">
    <source>
        <dbReference type="PROSITE-ProRule" id="PRU00322"/>
    </source>
</evidence>
<dbReference type="PANTHER" id="PTHR10183">
    <property type="entry name" value="CALPAIN"/>
    <property type="match status" value="1"/>
</dbReference>
<protein>
    <recommendedName>
        <fullName evidence="18">Calpain catalytic domain-containing protein</fullName>
    </recommendedName>
</protein>
<comment type="caution">
    <text evidence="16">The sequence shown here is derived from an EMBL/GenBank/DDBJ whole genome shotgun (WGS) entry which is preliminary data.</text>
</comment>
<evidence type="ECO:0000256" key="2">
    <source>
        <dbReference type="ARBA" id="ARBA00022553"/>
    </source>
</evidence>
<dbReference type="PROSITE" id="PS01358">
    <property type="entry name" value="ZF_RANBP2_1"/>
    <property type="match status" value="1"/>
</dbReference>
<accession>A0A553P7F3</accession>
<evidence type="ECO:0000256" key="5">
    <source>
        <dbReference type="ARBA" id="ARBA00022737"/>
    </source>
</evidence>
<evidence type="ECO:0000256" key="1">
    <source>
        <dbReference type="ARBA" id="ARBA00007623"/>
    </source>
</evidence>
<dbReference type="Pfam" id="PF00648">
    <property type="entry name" value="Peptidase_C2"/>
    <property type="match status" value="1"/>
</dbReference>
<evidence type="ECO:0000313" key="16">
    <source>
        <dbReference type="EMBL" id="TRY73618.1"/>
    </source>
</evidence>
<reference evidence="16 17" key="1">
    <citation type="journal article" date="2018" name="Nat. Ecol. Evol.">
        <title>Genomic signatures of mitonuclear coevolution across populations of Tigriopus californicus.</title>
        <authorList>
            <person name="Barreto F.S."/>
            <person name="Watson E.T."/>
            <person name="Lima T.G."/>
            <person name="Willett C.S."/>
            <person name="Edmands S."/>
            <person name="Li W."/>
            <person name="Burton R.S."/>
        </authorList>
    </citation>
    <scope>NUCLEOTIDE SEQUENCE [LARGE SCALE GENOMIC DNA]</scope>
    <source>
        <strain evidence="16 17">San Diego</strain>
    </source>
</reference>
<evidence type="ECO:0000256" key="4">
    <source>
        <dbReference type="ARBA" id="ARBA00022723"/>
    </source>
</evidence>
<feature type="compositionally biased region" description="Low complexity" evidence="13">
    <location>
        <begin position="175"/>
        <end position="189"/>
    </location>
</feature>
<evidence type="ECO:0000256" key="9">
    <source>
        <dbReference type="ARBA" id="ARBA00022833"/>
    </source>
</evidence>
<feature type="active site" evidence="10 11">
    <location>
        <position position="737"/>
    </location>
</feature>
<evidence type="ECO:0000259" key="14">
    <source>
        <dbReference type="PROSITE" id="PS50199"/>
    </source>
</evidence>
<dbReference type="PANTHER" id="PTHR10183:SF382">
    <property type="entry name" value="CALPAIN-15"/>
    <property type="match status" value="1"/>
</dbReference>
<feature type="compositionally biased region" description="Polar residues" evidence="13">
    <location>
        <begin position="398"/>
        <end position="413"/>
    </location>
</feature>
<feature type="region of interest" description="Disordered" evidence="13">
    <location>
        <begin position="135"/>
        <end position="206"/>
    </location>
</feature>
<sequence length="1056" mass="115909">MSAALNRATPQPPRSASLTPIELPDSVTPLATPPPKARSPKRGSNTTVLNKVKAKLSRSLSLTGSFKENHAPQSSSTQPTTPLVALRSHSHSRSAHHDGGGAARGPPPRRCRSEVTSPNTAQLLARFVAARTQITPLQDNGGGAPADAKAARHSENGPASQGRALVVPPECARQSSSGGRSGPASSSGPAGPPATEGIHSPLPKHALGQSRPILSVDKDTGILAVNQMWACPFCAFAYNPDPVQACQNCHSSRRARVTTPTPSALSSTLSSNLRDDFQFVPDDLRLASTADSSAVKPSWICDFCTLENPGPAVQCLACRVQAPQPAQGPGWTCERCTLRNLGQSDQCKACDSLNPSSPAALKAARRAQDVQRCPACTFENKKHQTICDLCGTVLQTSSETSPSMRQTPKTSTTKSHHQHDNNNPGPISQKPPITDYDTQQYETADRSDSIVSMASIRQESELMDELRQIEESEAKEQLNIILDVCQTTNDSFVDDSFPPAPKSLFHDTKDPSNHQVSRWLRPQQIASDNRVQWTLFRTPFPSDISQGILGNCWLLSALAVLAEREDLVRKVMVSKDFCKAGAYHIRLCKDGRWKTVLVDDLLPCDKRGRLVYSQAKRNQLWVPLIEKAVAKIHGCYEALVSGRAIEGLATLTGAPCESLPLQASSLQTPEEELDTDLIWAQLLSSRNAGFLMGASCGGGNMRVNDEDYKQVGLRPRHAYSVLDVRDLAGMKLVRMRNPWGHFSWNGDWSDKSDLWTAELKEQLMVHGEDDGVFWMAYEDVLRYFDCIDICKVRKDWNEIRVNGCLPPFSSKKHQSCFLLTVLEPTEVEFSLFQEGQRTSSRNSRSQLDLCVVIFRSSTTGPPQLGKLVKSSKRQVRGFVGTHVMLEPGCYLVVNLAFNHWHTAMNEFTQYLSNPERLSPKVIGNSIINLTLAEGQRHEGRQGMTAYYLTKGWAGLVVVIENRHENRWVHVKCDCKESYNVVSTRGVLYTVDSVPPLHRQVINVLTQLEGCGGFSIAHRLTHRLSSSAGLSEWGPPTSQHEPLIDSGISGLHDPRPV</sequence>
<dbReference type="EMBL" id="VCGU01000007">
    <property type="protein sequence ID" value="TRY73618.1"/>
    <property type="molecule type" value="Genomic_DNA"/>
</dbReference>
<feature type="region of interest" description="Disordered" evidence="13">
    <location>
        <begin position="1027"/>
        <end position="1056"/>
    </location>
</feature>
<dbReference type="InterPro" id="IPR022684">
    <property type="entry name" value="Calpain_cysteine_protease"/>
</dbReference>
<evidence type="ECO:0000256" key="13">
    <source>
        <dbReference type="SAM" id="MobiDB-lite"/>
    </source>
</evidence>